<keyword evidence="1" id="KW-0732">Signal</keyword>
<accession>A0AAE0PMV5</accession>
<proteinExistence type="predicted"/>
<name>A0AAE0PMV5_SORBR</name>
<feature type="chain" id="PRO_5042054162" description="Secreted protein" evidence="1">
    <location>
        <begin position="29"/>
        <end position="118"/>
    </location>
</feature>
<keyword evidence="3" id="KW-1185">Reference proteome</keyword>
<evidence type="ECO:0000256" key="1">
    <source>
        <dbReference type="SAM" id="SignalP"/>
    </source>
</evidence>
<reference evidence="2" key="2">
    <citation type="submission" date="2023-07" db="EMBL/GenBank/DDBJ databases">
        <authorList>
            <consortium name="Lawrence Berkeley National Laboratory"/>
            <person name="Haridas S."/>
            <person name="Hensen N."/>
            <person name="Bonometti L."/>
            <person name="Westerberg I."/>
            <person name="Brannstrom I.O."/>
            <person name="Guillou S."/>
            <person name="Cros-Aarteil S."/>
            <person name="Calhoun S."/>
            <person name="Kuo A."/>
            <person name="Mondo S."/>
            <person name="Pangilinan J."/>
            <person name="Riley R."/>
            <person name="LaButti K."/>
            <person name="Andreopoulos B."/>
            <person name="Lipzen A."/>
            <person name="Chen C."/>
            <person name="Yanf M."/>
            <person name="Daum C."/>
            <person name="Ng V."/>
            <person name="Clum A."/>
            <person name="Steindorff A."/>
            <person name="Ohm R."/>
            <person name="Martin F."/>
            <person name="Silar P."/>
            <person name="Natvig D."/>
            <person name="Lalanne C."/>
            <person name="Gautier V."/>
            <person name="Ament-velasquez S.L."/>
            <person name="Kruys A."/>
            <person name="Hutchinson M.I."/>
            <person name="Powell A.J."/>
            <person name="Barry K."/>
            <person name="Miller A.N."/>
            <person name="Grigoriev I.V."/>
            <person name="Debuchy R."/>
            <person name="Gladieux P."/>
            <person name="Thoren M.H."/>
            <person name="Johannesson H."/>
        </authorList>
    </citation>
    <scope>NUCLEOTIDE SEQUENCE</scope>
    <source>
        <strain evidence="2">FGSC 1904</strain>
    </source>
</reference>
<sequence length="118" mass="14086">MKLSQRRPSNRPRIFLVFLRVSLHVLHQAQHQRQRQEKKPPPRKWKCRSVHCPSVRTTFHLFSCQLHWLAQRPCSSRLPKTTLAELEETASEKLHPVNCAVRRFNVEIRRIEKCDTQT</sequence>
<evidence type="ECO:0000313" key="2">
    <source>
        <dbReference type="EMBL" id="KAK3402928.1"/>
    </source>
</evidence>
<feature type="signal peptide" evidence="1">
    <location>
        <begin position="1"/>
        <end position="28"/>
    </location>
</feature>
<organism evidence="2 3">
    <name type="scientific">Sordaria brevicollis</name>
    <dbReference type="NCBI Taxonomy" id="83679"/>
    <lineage>
        <taxon>Eukaryota</taxon>
        <taxon>Fungi</taxon>
        <taxon>Dikarya</taxon>
        <taxon>Ascomycota</taxon>
        <taxon>Pezizomycotina</taxon>
        <taxon>Sordariomycetes</taxon>
        <taxon>Sordariomycetidae</taxon>
        <taxon>Sordariales</taxon>
        <taxon>Sordariaceae</taxon>
        <taxon>Sordaria</taxon>
    </lineage>
</organism>
<dbReference type="Proteomes" id="UP001281003">
    <property type="component" value="Unassembled WGS sequence"/>
</dbReference>
<reference evidence="2" key="1">
    <citation type="journal article" date="2023" name="Mol. Phylogenet. Evol.">
        <title>Genome-scale phylogeny and comparative genomics of the fungal order Sordariales.</title>
        <authorList>
            <person name="Hensen N."/>
            <person name="Bonometti L."/>
            <person name="Westerberg I."/>
            <person name="Brannstrom I.O."/>
            <person name="Guillou S."/>
            <person name="Cros-Aarteil S."/>
            <person name="Calhoun S."/>
            <person name="Haridas S."/>
            <person name="Kuo A."/>
            <person name="Mondo S."/>
            <person name="Pangilinan J."/>
            <person name="Riley R."/>
            <person name="LaButti K."/>
            <person name="Andreopoulos B."/>
            <person name="Lipzen A."/>
            <person name="Chen C."/>
            <person name="Yan M."/>
            <person name="Daum C."/>
            <person name="Ng V."/>
            <person name="Clum A."/>
            <person name="Steindorff A."/>
            <person name="Ohm R.A."/>
            <person name="Martin F."/>
            <person name="Silar P."/>
            <person name="Natvig D.O."/>
            <person name="Lalanne C."/>
            <person name="Gautier V."/>
            <person name="Ament-Velasquez S.L."/>
            <person name="Kruys A."/>
            <person name="Hutchinson M.I."/>
            <person name="Powell A.J."/>
            <person name="Barry K."/>
            <person name="Miller A.N."/>
            <person name="Grigoriev I.V."/>
            <person name="Debuchy R."/>
            <person name="Gladieux P."/>
            <person name="Hiltunen Thoren M."/>
            <person name="Johannesson H."/>
        </authorList>
    </citation>
    <scope>NUCLEOTIDE SEQUENCE</scope>
    <source>
        <strain evidence="2">FGSC 1904</strain>
    </source>
</reference>
<dbReference type="AlphaFoldDB" id="A0AAE0PMV5"/>
<protein>
    <recommendedName>
        <fullName evidence="4">Secreted protein</fullName>
    </recommendedName>
</protein>
<gene>
    <name evidence="2" type="ORF">B0T20DRAFT_399538</name>
</gene>
<evidence type="ECO:0008006" key="4">
    <source>
        <dbReference type="Google" id="ProtNLM"/>
    </source>
</evidence>
<evidence type="ECO:0000313" key="3">
    <source>
        <dbReference type="Proteomes" id="UP001281003"/>
    </source>
</evidence>
<dbReference type="EMBL" id="JAUTDP010000001">
    <property type="protein sequence ID" value="KAK3402928.1"/>
    <property type="molecule type" value="Genomic_DNA"/>
</dbReference>
<comment type="caution">
    <text evidence="2">The sequence shown here is derived from an EMBL/GenBank/DDBJ whole genome shotgun (WGS) entry which is preliminary data.</text>
</comment>